<dbReference type="AlphaFoldDB" id="A0A9W9ADZ2"/>
<name>A0A9W9ADZ2_9AGAR</name>
<evidence type="ECO:0000313" key="2">
    <source>
        <dbReference type="Proteomes" id="UP001150238"/>
    </source>
</evidence>
<evidence type="ECO:0000313" key="1">
    <source>
        <dbReference type="EMBL" id="KAJ4478793.1"/>
    </source>
</evidence>
<sequence>MSVPMSSALDLVPLVLDEVTVHTDIEPQVYDEWSTTTTNDMPCTSLIESVCALLDNDGSKSRPIIARARKPFDINNAVLELLLNDRVVFVRKLSHEASNDLTSRWFKGRSVNETKELIVTTLLPGLDAVHAYPRLDALAKERSVLSYARFAVRMFQIPAPQRFGTPYDLNGPALLLGSHIGFSPEHCFDVSESTDLQSFFNGLIDSRLLRSSIYHKSDPSSHSLLSLRLTRLREGIQPLIAEVIKDPILSRFVLTHQDTRSNNLILEPVSGEISGAVDWEYCGCLPAAMAAQYPEWIRPPIDESLQYRNPKDTFLHYTFELKAERERLCDLYEECVKGLDQEFWNCLVLGTRLRDAYTWIALSNGDLDGEAMDRWVTDHLFGSTANHRCT</sequence>
<dbReference type="Gene3D" id="3.90.1200.10">
    <property type="match status" value="1"/>
</dbReference>
<dbReference type="EMBL" id="JANVFS010000017">
    <property type="protein sequence ID" value="KAJ4478793.1"/>
    <property type="molecule type" value="Genomic_DNA"/>
</dbReference>
<dbReference type="SUPFAM" id="SSF56112">
    <property type="entry name" value="Protein kinase-like (PK-like)"/>
    <property type="match status" value="1"/>
</dbReference>
<comment type="caution">
    <text evidence="1">The sequence shown here is derived from an EMBL/GenBank/DDBJ whole genome shotgun (WGS) entry which is preliminary data.</text>
</comment>
<dbReference type="InterPro" id="IPR011009">
    <property type="entry name" value="Kinase-like_dom_sf"/>
</dbReference>
<proteinExistence type="predicted"/>
<evidence type="ECO:0008006" key="3">
    <source>
        <dbReference type="Google" id="ProtNLM"/>
    </source>
</evidence>
<dbReference type="PANTHER" id="PTHR21310">
    <property type="entry name" value="AMINOGLYCOSIDE PHOSPHOTRANSFERASE-RELATED-RELATED"/>
    <property type="match status" value="1"/>
</dbReference>
<reference evidence="1" key="1">
    <citation type="submission" date="2022-08" db="EMBL/GenBank/DDBJ databases">
        <authorList>
            <consortium name="DOE Joint Genome Institute"/>
            <person name="Min B."/>
            <person name="Riley R."/>
            <person name="Sierra-Patev S."/>
            <person name="Naranjo-Ortiz M."/>
            <person name="Looney B."/>
            <person name="Konkel Z."/>
            <person name="Slot J.C."/>
            <person name="Sakamoto Y."/>
            <person name="Steenwyk J.L."/>
            <person name="Rokas A."/>
            <person name="Carro J."/>
            <person name="Camarero S."/>
            <person name="Ferreira P."/>
            <person name="Molpeceres G."/>
            <person name="Ruiz-Duenas F.J."/>
            <person name="Serrano A."/>
            <person name="Henrissat B."/>
            <person name="Drula E."/>
            <person name="Hughes K.W."/>
            <person name="Mata J.L."/>
            <person name="Ishikawa N.K."/>
            <person name="Vargas-Isla R."/>
            <person name="Ushijima S."/>
            <person name="Smith C.A."/>
            <person name="Ahrendt S."/>
            <person name="Andreopoulos W."/>
            <person name="He G."/>
            <person name="Labutti K."/>
            <person name="Lipzen A."/>
            <person name="Ng V."/>
            <person name="Sandor L."/>
            <person name="Barry K."/>
            <person name="Martinez A.T."/>
            <person name="Xiao Y."/>
            <person name="Gibbons J.G."/>
            <person name="Terashima K."/>
            <person name="Hibbett D.S."/>
            <person name="Grigoriev I.V."/>
        </authorList>
    </citation>
    <scope>NUCLEOTIDE SEQUENCE</scope>
    <source>
        <strain evidence="1">Sp2 HRB7682 ss15</strain>
    </source>
</reference>
<dbReference type="PANTHER" id="PTHR21310:SF15">
    <property type="entry name" value="AMINOGLYCOSIDE PHOSPHOTRANSFERASE DOMAIN-CONTAINING PROTEIN"/>
    <property type="match status" value="1"/>
</dbReference>
<dbReference type="InterPro" id="IPR051678">
    <property type="entry name" value="AGP_Transferase"/>
</dbReference>
<gene>
    <name evidence="1" type="ORF">C8J55DRAFT_82559</name>
</gene>
<organism evidence="1 2">
    <name type="scientific">Lentinula lateritia</name>
    <dbReference type="NCBI Taxonomy" id="40482"/>
    <lineage>
        <taxon>Eukaryota</taxon>
        <taxon>Fungi</taxon>
        <taxon>Dikarya</taxon>
        <taxon>Basidiomycota</taxon>
        <taxon>Agaricomycotina</taxon>
        <taxon>Agaricomycetes</taxon>
        <taxon>Agaricomycetidae</taxon>
        <taxon>Agaricales</taxon>
        <taxon>Marasmiineae</taxon>
        <taxon>Omphalotaceae</taxon>
        <taxon>Lentinula</taxon>
    </lineage>
</organism>
<dbReference type="Proteomes" id="UP001150238">
    <property type="component" value="Unassembled WGS sequence"/>
</dbReference>
<protein>
    <recommendedName>
        <fullName evidence="3">Aminoglycoside phosphotransferase domain-containing protein</fullName>
    </recommendedName>
</protein>
<accession>A0A9W9ADZ2</accession>
<reference evidence="1" key="2">
    <citation type="journal article" date="2023" name="Proc. Natl. Acad. Sci. U.S.A.">
        <title>A global phylogenomic analysis of the shiitake genus Lentinula.</title>
        <authorList>
            <person name="Sierra-Patev S."/>
            <person name="Min B."/>
            <person name="Naranjo-Ortiz M."/>
            <person name="Looney B."/>
            <person name="Konkel Z."/>
            <person name="Slot J.C."/>
            <person name="Sakamoto Y."/>
            <person name="Steenwyk J.L."/>
            <person name="Rokas A."/>
            <person name="Carro J."/>
            <person name="Camarero S."/>
            <person name="Ferreira P."/>
            <person name="Molpeceres G."/>
            <person name="Ruiz-Duenas F.J."/>
            <person name="Serrano A."/>
            <person name="Henrissat B."/>
            <person name="Drula E."/>
            <person name="Hughes K.W."/>
            <person name="Mata J.L."/>
            <person name="Ishikawa N.K."/>
            <person name="Vargas-Isla R."/>
            <person name="Ushijima S."/>
            <person name="Smith C.A."/>
            <person name="Donoghue J."/>
            <person name="Ahrendt S."/>
            <person name="Andreopoulos W."/>
            <person name="He G."/>
            <person name="LaButti K."/>
            <person name="Lipzen A."/>
            <person name="Ng V."/>
            <person name="Riley R."/>
            <person name="Sandor L."/>
            <person name="Barry K."/>
            <person name="Martinez A.T."/>
            <person name="Xiao Y."/>
            <person name="Gibbons J.G."/>
            <person name="Terashima K."/>
            <person name="Grigoriev I.V."/>
            <person name="Hibbett D."/>
        </authorList>
    </citation>
    <scope>NUCLEOTIDE SEQUENCE</scope>
    <source>
        <strain evidence="1">Sp2 HRB7682 ss15</strain>
    </source>
</reference>